<proteinExistence type="predicted"/>
<gene>
    <name evidence="1" type="ORF">CEXT_445531</name>
</gene>
<keyword evidence="2" id="KW-1185">Reference proteome</keyword>
<comment type="caution">
    <text evidence="1">The sequence shown here is derived from an EMBL/GenBank/DDBJ whole genome shotgun (WGS) entry which is preliminary data.</text>
</comment>
<dbReference type="AlphaFoldDB" id="A0AAV4PQJ8"/>
<organism evidence="1 2">
    <name type="scientific">Caerostris extrusa</name>
    <name type="common">Bark spider</name>
    <name type="synonym">Caerostris bankana</name>
    <dbReference type="NCBI Taxonomy" id="172846"/>
    <lineage>
        <taxon>Eukaryota</taxon>
        <taxon>Metazoa</taxon>
        <taxon>Ecdysozoa</taxon>
        <taxon>Arthropoda</taxon>
        <taxon>Chelicerata</taxon>
        <taxon>Arachnida</taxon>
        <taxon>Araneae</taxon>
        <taxon>Araneomorphae</taxon>
        <taxon>Entelegynae</taxon>
        <taxon>Araneoidea</taxon>
        <taxon>Araneidae</taxon>
        <taxon>Caerostris</taxon>
    </lineage>
</organism>
<protein>
    <submittedName>
        <fullName evidence="1">Uncharacterized protein</fullName>
    </submittedName>
</protein>
<accession>A0AAV4PQJ8</accession>
<sequence>MNVSPAPMAENRPINNKRTNCRFDDSAQFRSFHSLAPVLFRSIRSGHNPWKAKLFTSGIESRVQFYGHFKIEVSAITKWRRNSPPRVIPHNLPK</sequence>
<evidence type="ECO:0000313" key="1">
    <source>
        <dbReference type="EMBL" id="GIX98944.1"/>
    </source>
</evidence>
<evidence type="ECO:0000313" key="2">
    <source>
        <dbReference type="Proteomes" id="UP001054945"/>
    </source>
</evidence>
<dbReference type="Proteomes" id="UP001054945">
    <property type="component" value="Unassembled WGS sequence"/>
</dbReference>
<name>A0AAV4PQJ8_CAEEX</name>
<dbReference type="EMBL" id="BPLR01004987">
    <property type="protein sequence ID" value="GIX98944.1"/>
    <property type="molecule type" value="Genomic_DNA"/>
</dbReference>
<reference evidence="1 2" key="1">
    <citation type="submission" date="2021-06" db="EMBL/GenBank/DDBJ databases">
        <title>Caerostris extrusa draft genome.</title>
        <authorList>
            <person name="Kono N."/>
            <person name="Arakawa K."/>
        </authorList>
    </citation>
    <scope>NUCLEOTIDE SEQUENCE [LARGE SCALE GENOMIC DNA]</scope>
</reference>